<feature type="transmembrane region" description="Helical" evidence="1">
    <location>
        <begin position="32"/>
        <end position="51"/>
    </location>
</feature>
<feature type="transmembrane region" description="Helical" evidence="1">
    <location>
        <begin position="58"/>
        <end position="79"/>
    </location>
</feature>
<dbReference type="RefSeq" id="WP_106178189.1">
    <property type="nucleotide sequence ID" value="NZ_PVNH01000003.1"/>
</dbReference>
<organism evidence="2 3">
    <name type="scientific">Prauserella shujinwangii</name>
    <dbReference type="NCBI Taxonomy" id="1453103"/>
    <lineage>
        <taxon>Bacteria</taxon>
        <taxon>Bacillati</taxon>
        <taxon>Actinomycetota</taxon>
        <taxon>Actinomycetes</taxon>
        <taxon>Pseudonocardiales</taxon>
        <taxon>Pseudonocardiaceae</taxon>
        <taxon>Prauserella</taxon>
    </lineage>
</organism>
<gene>
    <name evidence="2" type="ORF">B0I33_103593</name>
</gene>
<reference evidence="2 3" key="1">
    <citation type="submission" date="2018-03" db="EMBL/GenBank/DDBJ databases">
        <title>Genomic Encyclopedia of Type Strains, Phase III (KMG-III): the genomes of soil and plant-associated and newly described type strains.</title>
        <authorList>
            <person name="Whitman W."/>
        </authorList>
    </citation>
    <scope>NUCLEOTIDE SEQUENCE [LARGE SCALE GENOMIC DNA]</scope>
    <source>
        <strain evidence="2 3">CGMCC 4.7125</strain>
    </source>
</reference>
<sequence length="123" mass="12752">MSWKLVVALAAFGLLRPLLSMAGVLDALGKPWSPLAATAVIAVVWVGAVVWARPAQPVLTLTLAGVGYAVLAVLLNLAAQPLFEDARLVPGAGMIAMLVTNALWGAVLGVVAFGILRWTGRAR</sequence>
<dbReference type="AlphaFoldDB" id="A0A2T0LZK9"/>
<evidence type="ECO:0000256" key="1">
    <source>
        <dbReference type="SAM" id="Phobius"/>
    </source>
</evidence>
<comment type="caution">
    <text evidence="2">The sequence shown here is derived from an EMBL/GenBank/DDBJ whole genome shotgun (WGS) entry which is preliminary data.</text>
</comment>
<dbReference type="Proteomes" id="UP000238362">
    <property type="component" value="Unassembled WGS sequence"/>
</dbReference>
<feature type="transmembrane region" description="Helical" evidence="1">
    <location>
        <begin position="91"/>
        <end position="116"/>
    </location>
</feature>
<accession>A0A2T0LZK9</accession>
<keyword evidence="1" id="KW-0472">Membrane</keyword>
<keyword evidence="1" id="KW-0812">Transmembrane</keyword>
<dbReference type="EMBL" id="PVNH01000003">
    <property type="protein sequence ID" value="PRX49556.1"/>
    <property type="molecule type" value="Genomic_DNA"/>
</dbReference>
<dbReference type="OrthoDB" id="3557051at2"/>
<name>A0A2T0LZK9_9PSEU</name>
<protein>
    <submittedName>
        <fullName evidence="2">Uncharacterized protein</fullName>
    </submittedName>
</protein>
<evidence type="ECO:0000313" key="3">
    <source>
        <dbReference type="Proteomes" id="UP000238362"/>
    </source>
</evidence>
<evidence type="ECO:0000313" key="2">
    <source>
        <dbReference type="EMBL" id="PRX49556.1"/>
    </source>
</evidence>
<proteinExistence type="predicted"/>
<keyword evidence="1" id="KW-1133">Transmembrane helix</keyword>
<keyword evidence="3" id="KW-1185">Reference proteome</keyword>